<dbReference type="CDD" id="cd08948">
    <property type="entry name" value="5beta-POR_like_SDR_a"/>
    <property type="match status" value="1"/>
</dbReference>
<feature type="domain" description="Aldehyde dehydrogenase" evidence="7">
    <location>
        <begin position="21"/>
        <end position="449"/>
    </location>
</feature>
<dbReference type="AlphaFoldDB" id="A0A8H3Z9W7"/>
<dbReference type="FunFam" id="3.40.309.10:FF:000049">
    <property type="entry name" value="Aldehyde dehydrogenase"/>
    <property type="match status" value="1"/>
</dbReference>
<proteinExistence type="inferred from homology"/>
<evidence type="ECO:0000313" key="9">
    <source>
        <dbReference type="EMBL" id="KAE9991074.1"/>
    </source>
</evidence>
<dbReference type="InterPro" id="IPR016161">
    <property type="entry name" value="Ald_DH/histidinol_DH"/>
</dbReference>
<organism evidence="9 10">
    <name type="scientific">Venturia inaequalis</name>
    <name type="common">Apple scab fungus</name>
    <dbReference type="NCBI Taxonomy" id="5025"/>
    <lineage>
        <taxon>Eukaryota</taxon>
        <taxon>Fungi</taxon>
        <taxon>Dikarya</taxon>
        <taxon>Ascomycota</taxon>
        <taxon>Pezizomycotina</taxon>
        <taxon>Dothideomycetes</taxon>
        <taxon>Pleosporomycetidae</taxon>
        <taxon>Venturiales</taxon>
        <taxon>Venturiaceae</taxon>
        <taxon>Venturia</taxon>
    </lineage>
</organism>
<dbReference type="InterPro" id="IPR055222">
    <property type="entry name" value="PRISE-like_Rossmann-fold"/>
</dbReference>
<dbReference type="Gene3D" id="3.40.50.720">
    <property type="entry name" value="NAD(P)-binding Rossmann-like Domain"/>
    <property type="match status" value="1"/>
</dbReference>
<reference evidence="9 10" key="1">
    <citation type="submission" date="2019-07" db="EMBL/GenBank/DDBJ databases">
        <title>Venturia inaequalis Genome Resource.</title>
        <authorList>
            <person name="Lichtner F.J."/>
        </authorList>
    </citation>
    <scope>NUCLEOTIDE SEQUENCE [LARGE SCALE GENOMIC DNA]</scope>
    <source>
        <strain evidence="9 10">DMI_063113</strain>
    </source>
</reference>
<dbReference type="Proteomes" id="UP000490939">
    <property type="component" value="Unassembled WGS sequence"/>
</dbReference>
<evidence type="ECO:0000256" key="5">
    <source>
        <dbReference type="PROSITE-ProRule" id="PRU10007"/>
    </source>
</evidence>
<dbReference type="PANTHER" id="PTHR11699">
    <property type="entry name" value="ALDEHYDE DEHYDROGENASE-RELATED"/>
    <property type="match status" value="1"/>
</dbReference>
<protein>
    <recommendedName>
        <fullName evidence="3">aldehyde dehydrogenase (NAD(+))</fullName>
        <ecNumber evidence="3">1.2.1.3</ecNumber>
    </recommendedName>
</protein>
<feature type="domain" description="PRISE-like Rossmann-fold" evidence="8">
    <location>
        <begin position="467"/>
        <end position="819"/>
    </location>
</feature>
<comment type="catalytic activity">
    <reaction evidence="4">
        <text>an aldehyde + NAD(+) + H2O = a carboxylate + NADH + 2 H(+)</text>
        <dbReference type="Rhea" id="RHEA:16185"/>
        <dbReference type="ChEBI" id="CHEBI:15377"/>
        <dbReference type="ChEBI" id="CHEBI:15378"/>
        <dbReference type="ChEBI" id="CHEBI:17478"/>
        <dbReference type="ChEBI" id="CHEBI:29067"/>
        <dbReference type="ChEBI" id="CHEBI:57540"/>
        <dbReference type="ChEBI" id="CHEBI:57945"/>
        <dbReference type="EC" id="1.2.1.3"/>
    </reaction>
</comment>
<evidence type="ECO:0000256" key="6">
    <source>
        <dbReference type="RuleBase" id="RU003345"/>
    </source>
</evidence>
<comment type="similarity">
    <text evidence="1 6">Belongs to the aldehyde dehydrogenase family.</text>
</comment>
<accession>A0A8H3Z9W7</accession>
<comment type="caution">
    <text evidence="9">The sequence shown here is derived from an EMBL/GenBank/DDBJ whole genome shotgun (WGS) entry which is preliminary data.</text>
</comment>
<dbReference type="InterPro" id="IPR015590">
    <property type="entry name" value="Aldehyde_DH_dom"/>
</dbReference>
<evidence type="ECO:0000259" key="8">
    <source>
        <dbReference type="Pfam" id="PF22917"/>
    </source>
</evidence>
<evidence type="ECO:0000256" key="3">
    <source>
        <dbReference type="ARBA" id="ARBA00024226"/>
    </source>
</evidence>
<evidence type="ECO:0000259" key="7">
    <source>
        <dbReference type="Pfam" id="PF00171"/>
    </source>
</evidence>
<gene>
    <name evidence="9" type="ORF">EG327_000546</name>
</gene>
<evidence type="ECO:0000313" key="10">
    <source>
        <dbReference type="Proteomes" id="UP000490939"/>
    </source>
</evidence>
<feature type="active site" evidence="5">
    <location>
        <position position="257"/>
    </location>
</feature>
<dbReference type="SUPFAM" id="SSF53720">
    <property type="entry name" value="ALDH-like"/>
    <property type="match status" value="1"/>
</dbReference>
<dbReference type="FunFam" id="3.40.605.10:FF:000007">
    <property type="entry name" value="NAD/NADP-dependent betaine aldehyde dehydrogenase"/>
    <property type="match status" value="1"/>
</dbReference>
<dbReference type="InterPro" id="IPR029510">
    <property type="entry name" value="Ald_DH_CS_GLU"/>
</dbReference>
<dbReference type="Pfam" id="PF22917">
    <property type="entry name" value="PRISE"/>
    <property type="match status" value="1"/>
</dbReference>
<dbReference type="Gene3D" id="3.40.605.10">
    <property type="entry name" value="Aldehyde Dehydrogenase, Chain A, domain 1"/>
    <property type="match status" value="1"/>
</dbReference>
<dbReference type="PROSITE" id="PS00687">
    <property type="entry name" value="ALDEHYDE_DEHYDR_GLU"/>
    <property type="match status" value="1"/>
</dbReference>
<evidence type="ECO:0000256" key="2">
    <source>
        <dbReference type="ARBA" id="ARBA00023002"/>
    </source>
</evidence>
<dbReference type="SUPFAM" id="SSF51735">
    <property type="entry name" value="NAD(P)-binding Rossmann-fold domains"/>
    <property type="match status" value="1"/>
</dbReference>
<dbReference type="InterPro" id="IPR016163">
    <property type="entry name" value="Ald_DH_C"/>
</dbReference>
<sequence length="819" mass="89849">MAFSYNTSNLAKKLFINNEYVESKNSAKLSVYNPVDNSLVADDIALAGVEDVDIAVAAAEKAFPAWRAMSTIQRRGIMLKFADLVEKNAIVLAELTRITLGAPYEAFGKFETGLCAEAFRYNAGWIDKFAGESWPQEDGFLKIVRNEPIGVTCGIVPWNGPLGTIGLKAAPALATGNVFILKPSEKTPLASLALGPLIIEAGFPPGVFQIVSGDGSTGALLASHMFVRKVSFTGSIPTGKKVQELAAKSNLKRVTLELGGKSPAVVFDDCNLDNAVTWTANAITANTGQVCFAASRVYVQEGIYEKFIQKYKEAMLSKAKDVGDPNKPETTIGPLVDEAQFNRVSGFIKRGQEGQANLLVGGQRIGDKGWYIEPTVFTDVDPESEIHTQEIFGPVSVVRSFKTEEEIIKLSNGTNFGLMAGVFTQDINKALRVASEFDSGMVGVNCSPPSRFLSLWFLNTTMSGKIALVFGASGVTGWSLVNEILADHPRKGIWDKVHALTNRPLSLKDSHWPNDPRLNIVSGIDLLTGSQEDLEKELTTKVEGIEKVTHMLIRILLAYKASTDSIKELNDAVAMFKRSTIAMDTLSPPLEFLVLQTGAKMYGCYPLATDPSYGGTPGIHTPLAESMPRIKKPYYDGLFYHPQLEWLTSFAKERPWNWCDTRPDIIIGFVPNQNFYSLTTSLAIFLSLYRASNGQGAQCPYPGSLKAWIAKSIDSSADMIARQTLHLSLTLPSSMKGEGFNVADAKYPSSWQTKWPVLCSYFGLRGTPPPLENPPEVRRYIKENFAKWEELEKKYGLMTGIADSPMTYVGFEYFLLTQL</sequence>
<dbReference type="InterPro" id="IPR016162">
    <property type="entry name" value="Ald_DH_N"/>
</dbReference>
<dbReference type="Gene3D" id="3.40.309.10">
    <property type="entry name" value="Aldehyde Dehydrogenase, Chain A, domain 2"/>
    <property type="match status" value="1"/>
</dbReference>
<dbReference type="EC" id="1.2.1.3" evidence="3"/>
<evidence type="ECO:0000256" key="1">
    <source>
        <dbReference type="ARBA" id="ARBA00009986"/>
    </source>
</evidence>
<evidence type="ECO:0000256" key="4">
    <source>
        <dbReference type="ARBA" id="ARBA00049194"/>
    </source>
</evidence>
<name>A0A8H3Z9W7_VENIN</name>
<dbReference type="InterPro" id="IPR036291">
    <property type="entry name" value="NAD(P)-bd_dom_sf"/>
</dbReference>
<keyword evidence="10" id="KW-1185">Reference proteome</keyword>
<dbReference type="Pfam" id="PF00171">
    <property type="entry name" value="Aldedh"/>
    <property type="match status" value="1"/>
</dbReference>
<dbReference type="GO" id="GO:0004029">
    <property type="term" value="F:aldehyde dehydrogenase (NAD+) activity"/>
    <property type="evidence" value="ECO:0007669"/>
    <property type="project" value="UniProtKB-EC"/>
</dbReference>
<keyword evidence="2 6" id="KW-0560">Oxidoreductase</keyword>
<dbReference type="EMBL" id="WNWR01000110">
    <property type="protein sequence ID" value="KAE9991074.1"/>
    <property type="molecule type" value="Genomic_DNA"/>
</dbReference>